<keyword evidence="2" id="KW-1185">Reference proteome</keyword>
<feature type="non-terminal residue" evidence="1">
    <location>
        <position position="1"/>
    </location>
</feature>
<name>A0A7T8GRF0_CALRO</name>
<protein>
    <submittedName>
        <fullName evidence="1">Uncharacterized protein</fullName>
    </submittedName>
</protein>
<reference evidence="2" key="1">
    <citation type="submission" date="2021-01" db="EMBL/GenBank/DDBJ databases">
        <title>Caligus Genome Assembly.</title>
        <authorList>
            <person name="Gallardo-Escarate C."/>
        </authorList>
    </citation>
    <scope>NUCLEOTIDE SEQUENCE [LARGE SCALE GENOMIC DNA]</scope>
</reference>
<accession>A0A7T8GRF0</accession>
<dbReference type="EMBL" id="CP045904">
    <property type="protein sequence ID" value="QQP36150.1"/>
    <property type="molecule type" value="Genomic_DNA"/>
</dbReference>
<gene>
    <name evidence="1" type="ORF">FKW44_021156</name>
</gene>
<sequence>CESASYEHSGIHSTVMGLCHSGRSVVLGDRRSVALIDLTGSGSVIKSSPRASKWDVSKIASHGDSLALASNDCIDLLDSELPAHHGSELEVELGSLCIFEYFSGPQCTSLGSSIHKEAATNDAQRNDWSFT</sequence>
<proteinExistence type="predicted"/>
<dbReference type="Proteomes" id="UP000595437">
    <property type="component" value="Chromosome 15"/>
</dbReference>
<dbReference type="AlphaFoldDB" id="A0A7T8GRF0"/>
<evidence type="ECO:0000313" key="1">
    <source>
        <dbReference type="EMBL" id="QQP36150.1"/>
    </source>
</evidence>
<evidence type="ECO:0000313" key="2">
    <source>
        <dbReference type="Proteomes" id="UP000595437"/>
    </source>
</evidence>
<feature type="non-terminal residue" evidence="1">
    <location>
        <position position="131"/>
    </location>
</feature>
<organism evidence="1 2">
    <name type="scientific">Caligus rogercresseyi</name>
    <name type="common">Sea louse</name>
    <dbReference type="NCBI Taxonomy" id="217165"/>
    <lineage>
        <taxon>Eukaryota</taxon>
        <taxon>Metazoa</taxon>
        <taxon>Ecdysozoa</taxon>
        <taxon>Arthropoda</taxon>
        <taxon>Crustacea</taxon>
        <taxon>Multicrustacea</taxon>
        <taxon>Hexanauplia</taxon>
        <taxon>Copepoda</taxon>
        <taxon>Siphonostomatoida</taxon>
        <taxon>Caligidae</taxon>
        <taxon>Caligus</taxon>
    </lineage>
</organism>